<gene>
    <name evidence="3" type="primary">LOC120273700</name>
</gene>
<accession>A0AB40C924</accession>
<organism evidence="2 3">
    <name type="scientific">Dioscorea cayennensis subsp. rotundata</name>
    <name type="common">White Guinea yam</name>
    <name type="synonym">Dioscorea rotundata</name>
    <dbReference type="NCBI Taxonomy" id="55577"/>
    <lineage>
        <taxon>Eukaryota</taxon>
        <taxon>Viridiplantae</taxon>
        <taxon>Streptophyta</taxon>
        <taxon>Embryophyta</taxon>
        <taxon>Tracheophyta</taxon>
        <taxon>Spermatophyta</taxon>
        <taxon>Magnoliopsida</taxon>
        <taxon>Liliopsida</taxon>
        <taxon>Dioscoreales</taxon>
        <taxon>Dioscoreaceae</taxon>
        <taxon>Dioscorea</taxon>
    </lineage>
</organism>
<dbReference type="AlphaFoldDB" id="A0AB40C924"/>
<name>A0AB40C924_DIOCR</name>
<feature type="compositionally biased region" description="Gly residues" evidence="1">
    <location>
        <begin position="86"/>
        <end position="96"/>
    </location>
</feature>
<sequence length="123" mass="12180">MGPGASWGAGAWAGRGQGEARPGASRGGVQWAGEARAGRAGRELGAKGQAARPGRGRVREPSEAGGSKCESGEGWGFRVSRARPGSLGGRGGGHGGKLGDRARVGAGEPGASVRLDGESGRYD</sequence>
<evidence type="ECO:0000313" key="2">
    <source>
        <dbReference type="Proteomes" id="UP001515500"/>
    </source>
</evidence>
<proteinExistence type="predicted"/>
<evidence type="ECO:0000256" key="1">
    <source>
        <dbReference type="SAM" id="MobiDB-lite"/>
    </source>
</evidence>
<evidence type="ECO:0000313" key="3">
    <source>
        <dbReference type="RefSeq" id="XP_039136331.1"/>
    </source>
</evidence>
<feature type="compositionally biased region" description="Basic and acidic residues" evidence="1">
    <location>
        <begin position="36"/>
        <end position="45"/>
    </location>
</feature>
<dbReference type="Proteomes" id="UP001515500">
    <property type="component" value="Chromosome 2"/>
</dbReference>
<reference evidence="3" key="1">
    <citation type="submission" date="2025-08" db="UniProtKB">
        <authorList>
            <consortium name="RefSeq"/>
        </authorList>
    </citation>
    <scope>IDENTIFICATION</scope>
</reference>
<dbReference type="RefSeq" id="XP_039136331.1">
    <property type="nucleotide sequence ID" value="XM_039280397.1"/>
</dbReference>
<dbReference type="GeneID" id="120273700"/>
<feature type="region of interest" description="Disordered" evidence="1">
    <location>
        <begin position="1"/>
        <end position="123"/>
    </location>
</feature>
<protein>
    <submittedName>
        <fullName evidence="3">Glycine-rich cell wall structural protein-like</fullName>
    </submittedName>
</protein>
<feature type="compositionally biased region" description="Gly residues" evidence="1">
    <location>
        <begin position="1"/>
        <end position="17"/>
    </location>
</feature>
<keyword evidence="2" id="KW-1185">Reference proteome</keyword>